<dbReference type="KEGG" id="haei:MUN82_05165"/>
<sequence length="128" mass="14965">MDYWTLDGWFALQDSIELWQQEALLLRFKMGWNGNIILHATFGEEEQDFVFQLKGFFKNQYVLTDAQHQELLVLQPDFKWKKVTYEFDIATVGAFEALPYKDVLLLLTVHLANYYITMMSATAVITAT</sequence>
<dbReference type="EMBL" id="CP095053">
    <property type="protein sequence ID" value="UOR06485.1"/>
    <property type="molecule type" value="Genomic_DNA"/>
</dbReference>
<organism evidence="1 2">
    <name type="scientific">Hymenobacter aerilatus</name>
    <dbReference type="NCBI Taxonomy" id="2932251"/>
    <lineage>
        <taxon>Bacteria</taxon>
        <taxon>Pseudomonadati</taxon>
        <taxon>Bacteroidota</taxon>
        <taxon>Cytophagia</taxon>
        <taxon>Cytophagales</taxon>
        <taxon>Hymenobacteraceae</taxon>
        <taxon>Hymenobacter</taxon>
    </lineage>
</organism>
<evidence type="ECO:0000313" key="2">
    <source>
        <dbReference type="Proteomes" id="UP000829925"/>
    </source>
</evidence>
<dbReference type="AlphaFoldDB" id="A0A8T9SXB5"/>
<name>A0A8T9SXB5_9BACT</name>
<evidence type="ECO:0000313" key="1">
    <source>
        <dbReference type="EMBL" id="UOR06485.1"/>
    </source>
</evidence>
<reference evidence="1 2" key="1">
    <citation type="submission" date="2022-04" db="EMBL/GenBank/DDBJ databases">
        <title>Hymenobacter sp. isolated from the air.</title>
        <authorList>
            <person name="Won M."/>
            <person name="Lee C.-M."/>
            <person name="Woen H.-Y."/>
            <person name="Kwon S.-W."/>
        </authorList>
    </citation>
    <scope>NUCLEOTIDE SEQUENCE [LARGE SCALE GENOMIC DNA]</scope>
    <source>
        <strain evidence="2">5413 J-13</strain>
    </source>
</reference>
<protein>
    <submittedName>
        <fullName evidence="1">Uncharacterized protein</fullName>
    </submittedName>
</protein>
<dbReference type="RefSeq" id="WP_245095487.1">
    <property type="nucleotide sequence ID" value="NZ_CP095053.1"/>
</dbReference>
<gene>
    <name evidence="1" type="ORF">MUN82_05165</name>
</gene>
<dbReference type="Proteomes" id="UP000829925">
    <property type="component" value="Chromosome"/>
</dbReference>
<proteinExistence type="predicted"/>
<keyword evidence="2" id="KW-1185">Reference proteome</keyword>
<accession>A0A8T9SXB5</accession>